<proteinExistence type="predicted"/>
<sequence>WGAGPPPPPTERNGCWRAWKNEPGPPAAAAVAAREAHTAVPTASKYPALSFLPAVLVIPRRIFPRRIFFAFSSGSALSGYKPNPTSHEKYNTAVLATRDHGTRDHGTRDHGTRDHGTRDHGTRDHGTRGHGSEPLEKDRKERERRGRSSTRGPAERKTTPEPSSG</sequence>
<organism evidence="2 3">
    <name type="scientific">Olpidium bornovanus</name>
    <dbReference type="NCBI Taxonomy" id="278681"/>
    <lineage>
        <taxon>Eukaryota</taxon>
        <taxon>Fungi</taxon>
        <taxon>Fungi incertae sedis</taxon>
        <taxon>Olpidiomycota</taxon>
        <taxon>Olpidiomycotina</taxon>
        <taxon>Olpidiomycetes</taxon>
        <taxon>Olpidiales</taxon>
        <taxon>Olpidiaceae</taxon>
        <taxon>Olpidium</taxon>
    </lineage>
</organism>
<keyword evidence="3" id="KW-1185">Reference proteome</keyword>
<evidence type="ECO:0000313" key="3">
    <source>
        <dbReference type="Proteomes" id="UP000673691"/>
    </source>
</evidence>
<dbReference type="EMBL" id="JAEFCI010002128">
    <property type="protein sequence ID" value="KAG5462445.1"/>
    <property type="molecule type" value="Genomic_DNA"/>
</dbReference>
<reference evidence="2 3" key="1">
    <citation type="journal article" name="Sci. Rep.">
        <title>Genome-scale phylogenetic analyses confirm Olpidium as the closest living zoosporic fungus to the non-flagellated, terrestrial fungi.</title>
        <authorList>
            <person name="Chang Y."/>
            <person name="Rochon D."/>
            <person name="Sekimoto S."/>
            <person name="Wang Y."/>
            <person name="Chovatia M."/>
            <person name="Sandor L."/>
            <person name="Salamov A."/>
            <person name="Grigoriev I.V."/>
            <person name="Stajich J.E."/>
            <person name="Spatafora J.W."/>
        </authorList>
    </citation>
    <scope>NUCLEOTIDE SEQUENCE [LARGE SCALE GENOMIC DNA]</scope>
    <source>
        <strain evidence="2">S191</strain>
    </source>
</reference>
<evidence type="ECO:0000313" key="2">
    <source>
        <dbReference type="EMBL" id="KAG5462445.1"/>
    </source>
</evidence>
<feature type="region of interest" description="Disordered" evidence="1">
    <location>
        <begin position="75"/>
        <end position="165"/>
    </location>
</feature>
<dbReference type="AlphaFoldDB" id="A0A8H7ZZY2"/>
<feature type="region of interest" description="Disordered" evidence="1">
    <location>
        <begin position="1"/>
        <end position="30"/>
    </location>
</feature>
<dbReference type="Proteomes" id="UP000673691">
    <property type="component" value="Unassembled WGS sequence"/>
</dbReference>
<feature type="non-terminal residue" evidence="2">
    <location>
        <position position="1"/>
    </location>
</feature>
<accession>A0A8H7ZZY2</accession>
<feature type="compositionally biased region" description="Basic and acidic residues" evidence="1">
    <location>
        <begin position="97"/>
        <end position="146"/>
    </location>
</feature>
<name>A0A8H7ZZY2_9FUNG</name>
<gene>
    <name evidence="2" type="ORF">BJ554DRAFT_5109</name>
</gene>
<feature type="compositionally biased region" description="Pro residues" evidence="1">
    <location>
        <begin position="1"/>
        <end position="10"/>
    </location>
</feature>
<protein>
    <submittedName>
        <fullName evidence="2">Uncharacterized protein</fullName>
    </submittedName>
</protein>
<comment type="caution">
    <text evidence="2">The sequence shown here is derived from an EMBL/GenBank/DDBJ whole genome shotgun (WGS) entry which is preliminary data.</text>
</comment>
<evidence type="ECO:0000256" key="1">
    <source>
        <dbReference type="SAM" id="MobiDB-lite"/>
    </source>
</evidence>